<dbReference type="SUPFAM" id="SSF56935">
    <property type="entry name" value="Porins"/>
    <property type="match status" value="1"/>
</dbReference>
<keyword evidence="20" id="KW-1185">Reference proteome</keyword>
<dbReference type="InterPro" id="IPR010105">
    <property type="entry name" value="TonB_sidphr_rcpt"/>
</dbReference>
<evidence type="ECO:0000256" key="8">
    <source>
        <dbReference type="ARBA" id="ARBA00023004"/>
    </source>
</evidence>
<comment type="similarity">
    <text evidence="2 14 15">Belongs to the TonB-dependent receptor family.</text>
</comment>
<evidence type="ECO:0000256" key="5">
    <source>
        <dbReference type="ARBA" id="ARBA00022496"/>
    </source>
</evidence>
<dbReference type="InterPro" id="IPR000531">
    <property type="entry name" value="Beta-barrel_TonB"/>
</dbReference>
<sequence length="828" mass="90886">MIKLLQNQYVCLFFFLLCVSSVCAQGNKGTVRGRVLTSEGKDADNVSVTVKGRAAGTATDDHGNFELKLEPGAYILLISQTGATPIQLAAEITAGKTTQLDPVRLDISNRALQEVTISSGRTNKFTRKGSDYVAKIPLSNLENPQVYTSISKELLRDQQINNLDDALRNAPGVTKLFDATGRAGSGATNFVLRGFSTQARLRNGLAGNITTIADAVNVEAIEVIKGPSATLFGNTLTSYGGLINRVTKKPFKAAAGEVSYYGGSYGLNRISADYNTPLDSAGNVLFRVNTAYNYQNSFSDNGYRKSFFLAPTLSYRVNDRLNFSIDAEFNTLQSGGSQYFYLYPTVNVSAFGANRADQIPVNYRSTFSNNDVMKTGQNTNVFGQMNYTFNSRWKSQTNFSVTSSTSKGPAPYFYIIPGSSVRTLTGVNSYTGPLYLERMVWSPNGTDLNAELQENVTGDFKIGKFRNRLTVGLDYFHARTNINFNRFAYVTSKTPATRINDLFDFVSLTNPGNAYYNFNESKVDSAYANRPAGTVLTTKNDSYTYSAYASDVFNITDNFLALISLRVDRFDNKGILNNSTNVVSDGYRQTALAPKFGLVYQVIPEHVSVFGNYQSGFTNKTGTDFESKPFKPEHSNQAEGGVKYDLLGGRISGTLSYYHIKVTDIVRPYEANPALSIQNGTQVSEGVEIEAVANPFPGLNIIGGYGYNYSVYTKTTTAQTGLRPTNAGPERTANLWMSYRFSNGLVKGLGFGAGGNYAGNVYAINSNTYGQFILPSYTVYNAAVFYDQVKYRVGLKINNVGNKRYWVGSGTMNPQMLREIVANISFRF</sequence>
<evidence type="ECO:0000256" key="2">
    <source>
        <dbReference type="ARBA" id="ARBA00009810"/>
    </source>
</evidence>
<feature type="domain" description="TonB-dependent receptor plug" evidence="18">
    <location>
        <begin position="141"/>
        <end position="234"/>
    </location>
</feature>
<evidence type="ECO:0000256" key="13">
    <source>
        <dbReference type="ARBA" id="ARBA00023237"/>
    </source>
</evidence>
<keyword evidence="9" id="KW-0406">Ion transport</keyword>
<keyword evidence="11 14" id="KW-0472">Membrane</keyword>
<keyword evidence="10 15" id="KW-0798">TonB box</keyword>
<gene>
    <name evidence="19" type="ORF">D0C36_19910</name>
</gene>
<keyword evidence="5" id="KW-0410">Iron transport</keyword>
<keyword evidence="6 14" id="KW-0812">Transmembrane</keyword>
<evidence type="ECO:0000256" key="6">
    <source>
        <dbReference type="ARBA" id="ARBA00022692"/>
    </source>
</evidence>
<keyword evidence="4 14" id="KW-1134">Transmembrane beta strand</keyword>
<evidence type="ECO:0000256" key="15">
    <source>
        <dbReference type="RuleBase" id="RU003357"/>
    </source>
</evidence>
<dbReference type="Gene3D" id="2.170.130.10">
    <property type="entry name" value="TonB-dependent receptor, plug domain"/>
    <property type="match status" value="1"/>
</dbReference>
<dbReference type="Gene3D" id="2.60.40.1120">
    <property type="entry name" value="Carboxypeptidase-like, regulatory domain"/>
    <property type="match status" value="1"/>
</dbReference>
<dbReference type="GO" id="GO:0009279">
    <property type="term" value="C:cell outer membrane"/>
    <property type="evidence" value="ECO:0007669"/>
    <property type="project" value="UniProtKB-SubCell"/>
</dbReference>
<evidence type="ECO:0000256" key="9">
    <source>
        <dbReference type="ARBA" id="ARBA00023065"/>
    </source>
</evidence>
<dbReference type="InterPro" id="IPR039426">
    <property type="entry name" value="TonB-dep_rcpt-like"/>
</dbReference>
<feature type="chain" id="PRO_5016654685" evidence="16">
    <location>
        <begin position="25"/>
        <end position="828"/>
    </location>
</feature>
<feature type="signal peptide" evidence="16">
    <location>
        <begin position="1"/>
        <end position="24"/>
    </location>
</feature>
<reference evidence="19 20" key="1">
    <citation type="submission" date="2018-08" db="EMBL/GenBank/DDBJ databases">
        <title>Mucilaginibacter sp. MYSH2.</title>
        <authorList>
            <person name="Seo T."/>
        </authorList>
    </citation>
    <scope>NUCLEOTIDE SEQUENCE [LARGE SCALE GENOMIC DNA]</scope>
    <source>
        <strain evidence="19 20">MYSH2</strain>
    </source>
</reference>
<comment type="subcellular location">
    <subcellularLocation>
        <location evidence="1 14">Cell outer membrane</location>
        <topology evidence="1 14">Multi-pass membrane protein</topology>
    </subcellularLocation>
</comment>
<comment type="caution">
    <text evidence="19">The sequence shown here is derived from an EMBL/GenBank/DDBJ whole genome shotgun (WGS) entry which is preliminary data.</text>
</comment>
<keyword evidence="3 14" id="KW-0813">Transport</keyword>
<dbReference type="RefSeq" id="WP_117393413.1">
    <property type="nucleotide sequence ID" value="NZ_QWDC01000003.1"/>
</dbReference>
<dbReference type="CDD" id="cd01347">
    <property type="entry name" value="ligand_gated_channel"/>
    <property type="match status" value="1"/>
</dbReference>
<dbReference type="PANTHER" id="PTHR32552">
    <property type="entry name" value="FERRICHROME IRON RECEPTOR-RELATED"/>
    <property type="match status" value="1"/>
</dbReference>
<accession>A0A372NQJ0</accession>
<dbReference type="InterPro" id="IPR037066">
    <property type="entry name" value="Plug_dom_sf"/>
</dbReference>
<dbReference type="NCBIfam" id="TIGR01783">
    <property type="entry name" value="TonB-siderophor"/>
    <property type="match status" value="1"/>
</dbReference>
<organism evidence="19 20">
    <name type="scientific">Mucilaginibacter conchicola</name>
    <dbReference type="NCBI Taxonomy" id="2303333"/>
    <lineage>
        <taxon>Bacteria</taxon>
        <taxon>Pseudomonadati</taxon>
        <taxon>Bacteroidota</taxon>
        <taxon>Sphingobacteriia</taxon>
        <taxon>Sphingobacteriales</taxon>
        <taxon>Sphingobacteriaceae</taxon>
        <taxon>Mucilaginibacter</taxon>
    </lineage>
</organism>
<name>A0A372NQJ0_9SPHI</name>
<keyword evidence="12 19" id="KW-0675">Receptor</keyword>
<dbReference type="Pfam" id="PF07715">
    <property type="entry name" value="Plug"/>
    <property type="match status" value="1"/>
</dbReference>
<dbReference type="EMBL" id="QWDC01000003">
    <property type="protein sequence ID" value="RFZ91204.1"/>
    <property type="molecule type" value="Genomic_DNA"/>
</dbReference>
<feature type="domain" description="TonB-dependent receptor-like beta-barrel" evidence="17">
    <location>
        <begin position="440"/>
        <end position="800"/>
    </location>
</feature>
<protein>
    <submittedName>
        <fullName evidence="19">TonB-dependent receptor</fullName>
    </submittedName>
</protein>
<dbReference type="GO" id="GO:0015344">
    <property type="term" value="F:siderophore uptake transmembrane transporter activity"/>
    <property type="evidence" value="ECO:0007669"/>
    <property type="project" value="TreeGrafter"/>
</dbReference>
<evidence type="ECO:0000256" key="10">
    <source>
        <dbReference type="ARBA" id="ARBA00023077"/>
    </source>
</evidence>
<dbReference type="AlphaFoldDB" id="A0A372NQJ0"/>
<evidence type="ECO:0000256" key="14">
    <source>
        <dbReference type="PROSITE-ProRule" id="PRU01360"/>
    </source>
</evidence>
<keyword evidence="13 14" id="KW-0998">Cell outer membrane</keyword>
<dbReference type="InterPro" id="IPR013784">
    <property type="entry name" value="Carb-bd-like_fold"/>
</dbReference>
<evidence type="ECO:0000313" key="19">
    <source>
        <dbReference type="EMBL" id="RFZ91204.1"/>
    </source>
</evidence>
<dbReference type="Pfam" id="PF00593">
    <property type="entry name" value="TonB_dep_Rec_b-barrel"/>
    <property type="match status" value="1"/>
</dbReference>
<keyword evidence="8" id="KW-0408">Iron</keyword>
<dbReference type="GO" id="GO:0038023">
    <property type="term" value="F:signaling receptor activity"/>
    <property type="evidence" value="ECO:0007669"/>
    <property type="project" value="InterPro"/>
</dbReference>
<proteinExistence type="inferred from homology"/>
<dbReference type="PANTHER" id="PTHR32552:SF68">
    <property type="entry name" value="FERRICHROME OUTER MEMBRANE TRANSPORTER_PHAGE RECEPTOR"/>
    <property type="match status" value="1"/>
</dbReference>
<dbReference type="Pfam" id="PF13715">
    <property type="entry name" value="CarbopepD_reg_2"/>
    <property type="match status" value="1"/>
</dbReference>
<dbReference type="PROSITE" id="PS52016">
    <property type="entry name" value="TONB_DEPENDENT_REC_3"/>
    <property type="match status" value="1"/>
</dbReference>
<evidence type="ECO:0000313" key="20">
    <source>
        <dbReference type="Proteomes" id="UP000264217"/>
    </source>
</evidence>
<evidence type="ECO:0000259" key="17">
    <source>
        <dbReference type="Pfam" id="PF00593"/>
    </source>
</evidence>
<keyword evidence="7 16" id="KW-0732">Signal</keyword>
<evidence type="ECO:0000256" key="1">
    <source>
        <dbReference type="ARBA" id="ARBA00004571"/>
    </source>
</evidence>
<dbReference type="GO" id="GO:0015891">
    <property type="term" value="P:siderophore transport"/>
    <property type="evidence" value="ECO:0007669"/>
    <property type="project" value="InterPro"/>
</dbReference>
<evidence type="ECO:0000256" key="16">
    <source>
        <dbReference type="SAM" id="SignalP"/>
    </source>
</evidence>
<dbReference type="InterPro" id="IPR036942">
    <property type="entry name" value="Beta-barrel_TonB_sf"/>
</dbReference>
<dbReference type="Gene3D" id="2.40.170.20">
    <property type="entry name" value="TonB-dependent receptor, beta-barrel domain"/>
    <property type="match status" value="1"/>
</dbReference>
<evidence type="ECO:0000256" key="3">
    <source>
        <dbReference type="ARBA" id="ARBA00022448"/>
    </source>
</evidence>
<evidence type="ECO:0000256" key="7">
    <source>
        <dbReference type="ARBA" id="ARBA00022729"/>
    </source>
</evidence>
<evidence type="ECO:0000256" key="11">
    <source>
        <dbReference type="ARBA" id="ARBA00023136"/>
    </source>
</evidence>
<evidence type="ECO:0000256" key="12">
    <source>
        <dbReference type="ARBA" id="ARBA00023170"/>
    </source>
</evidence>
<evidence type="ECO:0000259" key="18">
    <source>
        <dbReference type="Pfam" id="PF07715"/>
    </source>
</evidence>
<dbReference type="GO" id="GO:0030246">
    <property type="term" value="F:carbohydrate binding"/>
    <property type="evidence" value="ECO:0007669"/>
    <property type="project" value="InterPro"/>
</dbReference>
<dbReference type="Proteomes" id="UP000264217">
    <property type="component" value="Unassembled WGS sequence"/>
</dbReference>
<dbReference type="SUPFAM" id="SSF49452">
    <property type="entry name" value="Starch-binding domain-like"/>
    <property type="match status" value="1"/>
</dbReference>
<evidence type="ECO:0000256" key="4">
    <source>
        <dbReference type="ARBA" id="ARBA00022452"/>
    </source>
</evidence>
<dbReference type="InterPro" id="IPR012910">
    <property type="entry name" value="Plug_dom"/>
</dbReference>